<evidence type="ECO:0000256" key="4">
    <source>
        <dbReference type="PROSITE-ProRule" id="PRU00335"/>
    </source>
</evidence>
<evidence type="ECO:0000256" key="2">
    <source>
        <dbReference type="ARBA" id="ARBA00023125"/>
    </source>
</evidence>
<gene>
    <name evidence="6" type="ORF">Rumeso_02349</name>
</gene>
<evidence type="ECO:0000313" key="6">
    <source>
        <dbReference type="EMBL" id="EYD76077.1"/>
    </source>
</evidence>
<dbReference type="Pfam" id="PF00440">
    <property type="entry name" value="TetR_N"/>
    <property type="match status" value="1"/>
</dbReference>
<dbReference type="InterPro" id="IPR001647">
    <property type="entry name" value="HTH_TetR"/>
</dbReference>
<sequence>MTRDRNATEERLIEAGFQTLAEGGFAGFGINGVARAAGCDKKLIYRYFGDLDGLLEAMGERVARDLGAALAPALEPRPATYAEMIERLAFALLDHQSADRRFRQLRAVELMSAAPAGARFQAARGRVMQAWMREARGDLVPPEGVDAAALNAVLIAAVEGLALSGATGLGSDAGPRTRAALLQLMRCGYAQAPVTD</sequence>
<organism evidence="6 7">
    <name type="scientific">Rubellimicrobium mesophilum DSM 19309</name>
    <dbReference type="NCBI Taxonomy" id="442562"/>
    <lineage>
        <taxon>Bacteria</taxon>
        <taxon>Pseudomonadati</taxon>
        <taxon>Pseudomonadota</taxon>
        <taxon>Alphaproteobacteria</taxon>
        <taxon>Rhodobacterales</taxon>
        <taxon>Roseobacteraceae</taxon>
        <taxon>Rubellimicrobium</taxon>
    </lineage>
</organism>
<protein>
    <submittedName>
        <fullName evidence="6">Putative transcriptional regulator protein, TetR family</fullName>
    </submittedName>
</protein>
<comment type="caution">
    <text evidence="6">The sequence shown here is derived from an EMBL/GenBank/DDBJ whole genome shotgun (WGS) entry which is preliminary data.</text>
</comment>
<evidence type="ECO:0000256" key="1">
    <source>
        <dbReference type="ARBA" id="ARBA00023015"/>
    </source>
</evidence>
<dbReference type="RefSeq" id="WP_051521620.1">
    <property type="nucleotide sequence ID" value="NZ_KK088635.1"/>
</dbReference>
<feature type="DNA-binding region" description="H-T-H motif" evidence="4">
    <location>
        <begin position="29"/>
        <end position="48"/>
    </location>
</feature>
<dbReference type="PANTHER" id="PTHR30055:SF234">
    <property type="entry name" value="HTH-TYPE TRANSCRIPTIONAL REGULATOR BETI"/>
    <property type="match status" value="1"/>
</dbReference>
<dbReference type="Gene3D" id="1.10.357.10">
    <property type="entry name" value="Tetracycline Repressor, domain 2"/>
    <property type="match status" value="1"/>
</dbReference>
<dbReference type="PROSITE" id="PS50977">
    <property type="entry name" value="HTH_TETR_2"/>
    <property type="match status" value="1"/>
</dbReference>
<dbReference type="SUPFAM" id="SSF46689">
    <property type="entry name" value="Homeodomain-like"/>
    <property type="match status" value="1"/>
</dbReference>
<evidence type="ECO:0000313" key="7">
    <source>
        <dbReference type="Proteomes" id="UP000019666"/>
    </source>
</evidence>
<dbReference type="PATRIC" id="fig|442562.3.peg.2318"/>
<keyword evidence="3" id="KW-0804">Transcription</keyword>
<evidence type="ECO:0000259" key="5">
    <source>
        <dbReference type="PROSITE" id="PS50977"/>
    </source>
</evidence>
<keyword evidence="2 4" id="KW-0238">DNA-binding</keyword>
<dbReference type="InterPro" id="IPR050109">
    <property type="entry name" value="HTH-type_TetR-like_transc_reg"/>
</dbReference>
<feature type="domain" description="HTH tetR-type" evidence="5">
    <location>
        <begin position="6"/>
        <end position="66"/>
    </location>
</feature>
<accession>A0A017HNP1</accession>
<keyword evidence="1" id="KW-0805">Transcription regulation</keyword>
<dbReference type="HOGENOM" id="CLU_091688_0_0_5"/>
<dbReference type="Proteomes" id="UP000019666">
    <property type="component" value="Unassembled WGS sequence"/>
</dbReference>
<dbReference type="AlphaFoldDB" id="A0A017HNP1"/>
<reference evidence="6 7" key="1">
    <citation type="submission" date="2013-02" db="EMBL/GenBank/DDBJ databases">
        <authorList>
            <person name="Fiebig A."/>
            <person name="Goeker M."/>
            <person name="Klenk H.-P.P."/>
        </authorList>
    </citation>
    <scope>NUCLEOTIDE SEQUENCE [LARGE SCALE GENOMIC DNA]</scope>
    <source>
        <strain evidence="6 7">DSM 19309</strain>
    </source>
</reference>
<name>A0A017HNP1_9RHOB</name>
<dbReference type="InterPro" id="IPR009057">
    <property type="entry name" value="Homeodomain-like_sf"/>
</dbReference>
<dbReference type="EMBL" id="AOSK01000060">
    <property type="protein sequence ID" value="EYD76077.1"/>
    <property type="molecule type" value="Genomic_DNA"/>
</dbReference>
<dbReference type="PANTHER" id="PTHR30055">
    <property type="entry name" value="HTH-TYPE TRANSCRIPTIONAL REGULATOR RUTR"/>
    <property type="match status" value="1"/>
</dbReference>
<dbReference type="PRINTS" id="PR00455">
    <property type="entry name" value="HTHTETR"/>
</dbReference>
<dbReference type="GO" id="GO:0003700">
    <property type="term" value="F:DNA-binding transcription factor activity"/>
    <property type="evidence" value="ECO:0007669"/>
    <property type="project" value="TreeGrafter"/>
</dbReference>
<evidence type="ECO:0000256" key="3">
    <source>
        <dbReference type="ARBA" id="ARBA00023163"/>
    </source>
</evidence>
<dbReference type="GO" id="GO:0000976">
    <property type="term" value="F:transcription cis-regulatory region binding"/>
    <property type="evidence" value="ECO:0007669"/>
    <property type="project" value="TreeGrafter"/>
</dbReference>
<keyword evidence="7" id="KW-1185">Reference proteome</keyword>
<proteinExistence type="predicted"/>
<dbReference type="OrthoDB" id="9796019at2"/>